<sequence>MGWMASCGKWKSTIVSRPSKYSGTPRLRKTPDIGRCNGSARMPLLQMIHVATEHYPDSIWLKPNPRTFSDAVRNLHAFSDEGRQQKLFRDAPGAVNHTSTPRTRKCFGWTTLRGEDLCALRPDARPPEVQMDGLARGISPTESYCAILYEFLPDNSCALAADVLQSQLDFFWLSGFCLVPLRSENWKGPGILLDLADLICPWQAGWFSSLYRRRQAEEITQSLAYP</sequence>
<dbReference type="STRING" id="94208.A0A2S4L565"/>
<evidence type="ECO:0000313" key="1">
    <source>
        <dbReference type="EMBL" id="POR37596.1"/>
    </source>
</evidence>
<proteinExistence type="predicted"/>
<accession>A0A2S4L565</accession>
<dbReference type="AlphaFoldDB" id="A0A2S4L565"/>
<name>A0A2S4L565_9HYPO</name>
<dbReference type="Proteomes" id="UP000237481">
    <property type="component" value="Unassembled WGS sequence"/>
</dbReference>
<evidence type="ECO:0000313" key="2">
    <source>
        <dbReference type="Proteomes" id="UP000237481"/>
    </source>
</evidence>
<dbReference type="OrthoDB" id="4907689at2759"/>
<protein>
    <submittedName>
        <fullName evidence="1">Uncharacterized protein</fullName>
    </submittedName>
</protein>
<reference evidence="1 2" key="1">
    <citation type="submission" date="2018-01" db="EMBL/GenBank/DDBJ databases">
        <title>Harnessing the power of phylogenomics to disentangle the directionality and signatures of interkingdom host jumping in the parasitic fungal genus Tolypocladium.</title>
        <authorList>
            <person name="Quandt C.A."/>
            <person name="Patterson W."/>
            <person name="Spatafora J.W."/>
        </authorList>
    </citation>
    <scope>NUCLEOTIDE SEQUENCE [LARGE SCALE GENOMIC DNA]</scope>
    <source>
        <strain evidence="1 2">NRBC 100945</strain>
    </source>
</reference>
<gene>
    <name evidence="1" type="ORF">TPAR_02232</name>
</gene>
<comment type="caution">
    <text evidence="1">The sequence shown here is derived from an EMBL/GenBank/DDBJ whole genome shotgun (WGS) entry which is preliminary data.</text>
</comment>
<organism evidence="1 2">
    <name type="scientific">Tolypocladium paradoxum</name>
    <dbReference type="NCBI Taxonomy" id="94208"/>
    <lineage>
        <taxon>Eukaryota</taxon>
        <taxon>Fungi</taxon>
        <taxon>Dikarya</taxon>
        <taxon>Ascomycota</taxon>
        <taxon>Pezizomycotina</taxon>
        <taxon>Sordariomycetes</taxon>
        <taxon>Hypocreomycetidae</taxon>
        <taxon>Hypocreales</taxon>
        <taxon>Ophiocordycipitaceae</taxon>
        <taxon>Tolypocladium</taxon>
    </lineage>
</organism>
<keyword evidence="2" id="KW-1185">Reference proteome</keyword>
<dbReference type="EMBL" id="PKSG01000233">
    <property type="protein sequence ID" value="POR37596.1"/>
    <property type="molecule type" value="Genomic_DNA"/>
</dbReference>